<evidence type="ECO:0000313" key="3">
    <source>
        <dbReference type="Proteomes" id="UP000287830"/>
    </source>
</evidence>
<feature type="compositionally biased region" description="Basic and acidic residues" evidence="1">
    <location>
        <begin position="220"/>
        <end position="239"/>
    </location>
</feature>
<reference evidence="2 3" key="1">
    <citation type="submission" date="2018-11" db="EMBL/GenBank/DDBJ databases">
        <title>Whole genome sequence of Streptomyces chrestomyceticus NBRC 13444(T).</title>
        <authorList>
            <person name="Komaki H."/>
            <person name="Tamura T."/>
        </authorList>
    </citation>
    <scope>NUCLEOTIDE SEQUENCE [LARGE SCALE GENOMIC DNA]</scope>
    <source>
        <strain evidence="2 3">NBRC 13444</strain>
    </source>
</reference>
<proteinExistence type="predicted"/>
<feature type="region of interest" description="Disordered" evidence="1">
    <location>
        <begin position="213"/>
        <end position="254"/>
    </location>
</feature>
<feature type="compositionally biased region" description="Basic residues" evidence="1">
    <location>
        <begin position="162"/>
        <end position="174"/>
    </location>
</feature>
<feature type="compositionally biased region" description="Basic and acidic residues" evidence="1">
    <location>
        <begin position="16"/>
        <end position="33"/>
    </location>
</feature>
<dbReference type="GeneID" id="95619257"/>
<feature type="compositionally biased region" description="Basic and acidic residues" evidence="1">
    <location>
        <begin position="146"/>
        <end position="161"/>
    </location>
</feature>
<feature type="compositionally biased region" description="Low complexity" evidence="1">
    <location>
        <begin position="87"/>
        <end position="101"/>
    </location>
</feature>
<feature type="region of interest" description="Disordered" evidence="1">
    <location>
        <begin position="53"/>
        <end position="190"/>
    </location>
</feature>
<sequence>MTSSVETSALQQAINDLERQLPELSAREESLRKELQEAEQRLSAARQALQHLRVLTGTIPPGPATTLVGGKQPEPEPAGDTPEKDSQAQSEAPAPADEAAATVPQPRTPAKKAAGKAPRATAAGKKPAADKAGGAEKKPATAKAGEAAKKSATDKAEEAAKKPRTSKPAAKKKAPAGSRAAAPATEESAKVASPLLTAALNVLQKHGAAMRPAEINTALGREDTPGQRESLRNTLERAVKAGQLKRPGRGQYSV</sequence>
<dbReference type="AlphaFoldDB" id="A0A7U9KPZ7"/>
<gene>
    <name evidence="2" type="ORF">OEIGOIKO_00161</name>
</gene>
<dbReference type="EMBL" id="BHZC01000001">
    <property type="protein sequence ID" value="GCD32448.1"/>
    <property type="molecule type" value="Genomic_DNA"/>
</dbReference>
<evidence type="ECO:0000313" key="2">
    <source>
        <dbReference type="EMBL" id="GCD32448.1"/>
    </source>
</evidence>
<organism evidence="2 3">
    <name type="scientific">Streptomyces chrestomyceticus JCM 4735</name>
    <dbReference type="NCBI Taxonomy" id="1306181"/>
    <lineage>
        <taxon>Bacteria</taxon>
        <taxon>Bacillati</taxon>
        <taxon>Actinomycetota</taxon>
        <taxon>Actinomycetes</taxon>
        <taxon>Kitasatosporales</taxon>
        <taxon>Streptomycetaceae</taxon>
        <taxon>Streptomyces</taxon>
    </lineage>
</organism>
<feature type="compositionally biased region" description="Low complexity" evidence="1">
    <location>
        <begin position="175"/>
        <end position="185"/>
    </location>
</feature>
<dbReference type="OrthoDB" id="4221756at2"/>
<dbReference type="RefSeq" id="WP_125042949.1">
    <property type="nucleotide sequence ID" value="NZ_BHZC01000001.1"/>
</dbReference>
<protein>
    <submittedName>
        <fullName evidence="2">Uncharacterized protein</fullName>
    </submittedName>
</protein>
<accession>A0A7U9KPZ7</accession>
<feature type="region of interest" description="Disordered" evidence="1">
    <location>
        <begin position="1"/>
        <end position="33"/>
    </location>
</feature>
<feature type="compositionally biased region" description="Polar residues" evidence="1">
    <location>
        <begin position="1"/>
        <end position="14"/>
    </location>
</feature>
<dbReference type="Proteomes" id="UP000287830">
    <property type="component" value="Unassembled WGS sequence"/>
</dbReference>
<evidence type="ECO:0000256" key="1">
    <source>
        <dbReference type="SAM" id="MobiDB-lite"/>
    </source>
</evidence>
<feature type="compositionally biased region" description="Basic and acidic residues" evidence="1">
    <location>
        <begin position="127"/>
        <end position="139"/>
    </location>
</feature>
<name>A0A7U9KPZ7_9ACTN</name>
<feature type="compositionally biased region" description="Low complexity" evidence="1">
    <location>
        <begin position="115"/>
        <end position="126"/>
    </location>
</feature>
<comment type="caution">
    <text evidence="2">The sequence shown here is derived from an EMBL/GenBank/DDBJ whole genome shotgun (WGS) entry which is preliminary data.</text>
</comment>